<dbReference type="PRINTS" id="PR00171">
    <property type="entry name" value="SUGRTRNSPORT"/>
</dbReference>
<evidence type="ECO:0000256" key="3">
    <source>
        <dbReference type="ARBA" id="ARBA00022448"/>
    </source>
</evidence>
<accession>A0A261XZR0</accession>
<dbReference type="PANTHER" id="PTHR23503">
    <property type="entry name" value="SOLUTE CARRIER FAMILY 2"/>
    <property type="match status" value="1"/>
</dbReference>
<organism evidence="9 10">
    <name type="scientific">Bifiguratus adelaidae</name>
    <dbReference type="NCBI Taxonomy" id="1938954"/>
    <lineage>
        <taxon>Eukaryota</taxon>
        <taxon>Fungi</taxon>
        <taxon>Fungi incertae sedis</taxon>
        <taxon>Mucoromycota</taxon>
        <taxon>Mucoromycotina</taxon>
        <taxon>Endogonomycetes</taxon>
        <taxon>Endogonales</taxon>
        <taxon>Endogonales incertae sedis</taxon>
        <taxon>Bifiguratus</taxon>
    </lineage>
</organism>
<evidence type="ECO:0000256" key="2">
    <source>
        <dbReference type="ARBA" id="ARBA00010992"/>
    </source>
</evidence>
<feature type="domain" description="Major facilitator superfamily (MFS) profile" evidence="8">
    <location>
        <begin position="17"/>
        <end position="485"/>
    </location>
</feature>
<feature type="transmembrane region" description="Helical" evidence="7">
    <location>
        <begin position="157"/>
        <end position="179"/>
    </location>
</feature>
<dbReference type="EMBL" id="MVBO01000066">
    <property type="protein sequence ID" value="OZJ03832.1"/>
    <property type="molecule type" value="Genomic_DNA"/>
</dbReference>
<evidence type="ECO:0000313" key="10">
    <source>
        <dbReference type="Proteomes" id="UP000242875"/>
    </source>
</evidence>
<dbReference type="PROSITE" id="PS00216">
    <property type="entry name" value="SUGAR_TRANSPORT_1"/>
    <property type="match status" value="1"/>
</dbReference>
<dbReference type="GO" id="GO:0016020">
    <property type="term" value="C:membrane"/>
    <property type="evidence" value="ECO:0007669"/>
    <property type="project" value="UniProtKB-SubCell"/>
</dbReference>
<feature type="transmembrane region" description="Helical" evidence="7">
    <location>
        <begin position="12"/>
        <end position="30"/>
    </location>
</feature>
<dbReference type="Proteomes" id="UP000242875">
    <property type="component" value="Unassembled WGS sequence"/>
</dbReference>
<comment type="caution">
    <text evidence="9">The sequence shown here is derived from an EMBL/GenBank/DDBJ whole genome shotgun (WGS) entry which is preliminary data.</text>
</comment>
<dbReference type="OrthoDB" id="4540492at2759"/>
<sequence length="514" mass="54887">MKADSYQATIGPYIVFCAATAALGTFNAGINTASLNIPEAVIRYCSQATLDQYASSSLPACLPMSDWVWGAAVGMYPCGGLLGGITANNLSDRFGRRSTLIGLNLFYFIGGLLISTATTTVQFAIGRVFVGIAAGIATVVTSVYIAELSPPKYRGGLGVLLQLEMTIGIFIAECLGLGLSTVRGWRWMTAVTVVPGIIQMILLFFCVESPRWLIGQNRIEEATVALTRVRQGYNIDRELAAMIAGQQDDHPQPSAEAANSDISLSDSNTVIDASALEENPIPKKYMAIAPLNIYQLLSTPLFLKLTLKLAVIHAGSQLSGMNGVMYYSTSIFQASFGDNAKYATVGVGALNVVITILSLGLVDRLGRKALLLISEFGMCIFSVVMVIASVYHVNGLVVAAVLLFVTFFAVGLGTVCWLLTAEMFPTFAVGAASSLCIGINWLFNFVIGLIFPSLNNGLGNYTFVLFAAIGGAHGIYTLFLLPETKGKTIEEIGLQLGWAKPELLAKLPEGYELE</sequence>
<keyword evidence="4 7" id="KW-0812">Transmembrane</keyword>
<dbReference type="PROSITE" id="PS50850">
    <property type="entry name" value="MFS"/>
    <property type="match status" value="1"/>
</dbReference>
<feature type="transmembrane region" description="Helical" evidence="7">
    <location>
        <begin position="99"/>
        <end position="118"/>
    </location>
</feature>
<feature type="transmembrane region" description="Helical" evidence="7">
    <location>
        <begin position="293"/>
        <end position="315"/>
    </location>
</feature>
<feature type="transmembrane region" description="Helical" evidence="7">
    <location>
        <begin position="124"/>
        <end position="145"/>
    </location>
</feature>
<evidence type="ECO:0000256" key="1">
    <source>
        <dbReference type="ARBA" id="ARBA00004141"/>
    </source>
</evidence>
<protein>
    <recommendedName>
        <fullName evidence="8">Major facilitator superfamily (MFS) profile domain-containing protein</fullName>
    </recommendedName>
</protein>
<keyword evidence="3" id="KW-0813">Transport</keyword>
<feature type="transmembrane region" description="Helical" evidence="7">
    <location>
        <begin position="427"/>
        <end position="451"/>
    </location>
</feature>
<reference evidence="9 10" key="1">
    <citation type="journal article" date="2017" name="Mycologia">
        <title>Bifiguratus adelaidae, gen. et sp. nov., a new member of Mucoromycotina in endophytic and soil-dwelling habitats.</title>
        <authorList>
            <person name="Torres-Cruz T.J."/>
            <person name="Billingsley Tobias T.L."/>
            <person name="Almatruk M."/>
            <person name="Hesse C."/>
            <person name="Kuske C.R."/>
            <person name="Desiro A."/>
            <person name="Benucci G.M."/>
            <person name="Bonito G."/>
            <person name="Stajich J.E."/>
            <person name="Dunlap C."/>
            <person name="Arnold A.E."/>
            <person name="Porras-Alfaro A."/>
        </authorList>
    </citation>
    <scope>NUCLEOTIDE SEQUENCE [LARGE SCALE GENOMIC DNA]</scope>
    <source>
        <strain evidence="9 10">AZ0501</strain>
    </source>
</reference>
<keyword evidence="10" id="KW-1185">Reference proteome</keyword>
<evidence type="ECO:0000256" key="5">
    <source>
        <dbReference type="ARBA" id="ARBA00022989"/>
    </source>
</evidence>
<evidence type="ECO:0000256" key="4">
    <source>
        <dbReference type="ARBA" id="ARBA00022692"/>
    </source>
</evidence>
<keyword evidence="6 7" id="KW-0472">Membrane</keyword>
<comment type="similarity">
    <text evidence="2">Belongs to the major facilitator superfamily. Sugar transporter (TC 2.A.1.1) family.</text>
</comment>
<dbReference type="PROSITE" id="PS00217">
    <property type="entry name" value="SUGAR_TRANSPORT_2"/>
    <property type="match status" value="1"/>
</dbReference>
<dbReference type="Pfam" id="PF00083">
    <property type="entry name" value="Sugar_tr"/>
    <property type="match status" value="1"/>
</dbReference>
<evidence type="ECO:0000313" key="9">
    <source>
        <dbReference type="EMBL" id="OZJ03832.1"/>
    </source>
</evidence>
<evidence type="ECO:0000256" key="6">
    <source>
        <dbReference type="ARBA" id="ARBA00023136"/>
    </source>
</evidence>
<feature type="transmembrane region" description="Helical" evidence="7">
    <location>
        <begin position="185"/>
        <end position="207"/>
    </location>
</feature>
<dbReference type="InterPro" id="IPR020846">
    <property type="entry name" value="MFS_dom"/>
</dbReference>
<feature type="transmembrane region" description="Helical" evidence="7">
    <location>
        <begin position="342"/>
        <end position="362"/>
    </location>
</feature>
<dbReference type="InterPro" id="IPR005829">
    <property type="entry name" value="Sugar_transporter_CS"/>
</dbReference>
<evidence type="ECO:0000259" key="8">
    <source>
        <dbReference type="PROSITE" id="PS50850"/>
    </source>
</evidence>
<evidence type="ECO:0000256" key="7">
    <source>
        <dbReference type="SAM" id="Phobius"/>
    </source>
</evidence>
<dbReference type="InterPro" id="IPR036259">
    <property type="entry name" value="MFS_trans_sf"/>
</dbReference>
<feature type="transmembrane region" description="Helical" evidence="7">
    <location>
        <begin position="369"/>
        <end position="391"/>
    </location>
</feature>
<gene>
    <name evidence="9" type="ORF">BZG36_04309</name>
</gene>
<dbReference type="Gene3D" id="1.20.1250.20">
    <property type="entry name" value="MFS general substrate transporter like domains"/>
    <property type="match status" value="1"/>
</dbReference>
<dbReference type="SUPFAM" id="SSF103473">
    <property type="entry name" value="MFS general substrate transporter"/>
    <property type="match status" value="1"/>
</dbReference>
<feature type="transmembrane region" description="Helical" evidence="7">
    <location>
        <begin position="463"/>
        <end position="481"/>
    </location>
</feature>
<feature type="transmembrane region" description="Helical" evidence="7">
    <location>
        <begin position="397"/>
        <end position="420"/>
    </location>
</feature>
<dbReference type="GO" id="GO:0015149">
    <property type="term" value="F:hexose transmembrane transporter activity"/>
    <property type="evidence" value="ECO:0007669"/>
    <property type="project" value="TreeGrafter"/>
</dbReference>
<dbReference type="PANTHER" id="PTHR23503:SF8">
    <property type="entry name" value="FACILITATED GLUCOSE TRANSPORTER PROTEIN 1"/>
    <property type="match status" value="1"/>
</dbReference>
<name>A0A261XZR0_9FUNG</name>
<comment type="subcellular location">
    <subcellularLocation>
        <location evidence="1">Membrane</location>
        <topology evidence="1">Multi-pass membrane protein</topology>
    </subcellularLocation>
</comment>
<dbReference type="InterPro" id="IPR003663">
    <property type="entry name" value="Sugar/inositol_transpt"/>
</dbReference>
<dbReference type="InterPro" id="IPR045263">
    <property type="entry name" value="GLUT"/>
</dbReference>
<proteinExistence type="inferred from homology"/>
<dbReference type="AlphaFoldDB" id="A0A261XZR0"/>
<keyword evidence="5 7" id="KW-1133">Transmembrane helix</keyword>
<dbReference type="InterPro" id="IPR005828">
    <property type="entry name" value="MFS_sugar_transport-like"/>
</dbReference>
<feature type="transmembrane region" description="Helical" evidence="7">
    <location>
        <begin position="67"/>
        <end position="87"/>
    </location>
</feature>